<feature type="compositionally biased region" description="Basic and acidic residues" evidence="2">
    <location>
        <begin position="2451"/>
        <end position="2470"/>
    </location>
</feature>
<protein>
    <submittedName>
        <fullName evidence="3">Uncharacterized protein</fullName>
    </submittedName>
</protein>
<dbReference type="InterPro" id="IPR033305">
    <property type="entry name" value="Hydin-like"/>
</dbReference>
<feature type="coiled-coil region" evidence="1">
    <location>
        <begin position="1976"/>
        <end position="2003"/>
    </location>
</feature>
<feature type="region of interest" description="Disordered" evidence="2">
    <location>
        <begin position="2510"/>
        <end position="2541"/>
    </location>
</feature>
<gene>
    <name evidence="3" type="ORF">C923_05553</name>
</gene>
<dbReference type="PANTHER" id="PTHR23053">
    <property type="entry name" value="DLEC1 DELETED IN LUNG AND ESOPHAGEAL CANCER 1"/>
    <property type="match status" value="1"/>
</dbReference>
<dbReference type="PANTHER" id="PTHR23053:SF0">
    <property type="entry name" value="HYDROCEPHALUS-INDUCING PROTEIN HOMOLOG"/>
    <property type="match status" value="1"/>
</dbReference>
<dbReference type="Gene3D" id="2.60.40.10">
    <property type="entry name" value="Immunoglobulins"/>
    <property type="match status" value="3"/>
</dbReference>
<name>W7J5M3_PLAFA</name>
<dbReference type="GO" id="GO:0005930">
    <property type="term" value="C:axoneme"/>
    <property type="evidence" value="ECO:0007669"/>
    <property type="project" value="TreeGrafter"/>
</dbReference>
<evidence type="ECO:0000313" key="3">
    <source>
        <dbReference type="EMBL" id="EWC73810.1"/>
    </source>
</evidence>
<dbReference type="GO" id="GO:1904158">
    <property type="term" value="P:axonemal central apparatus assembly"/>
    <property type="evidence" value="ECO:0007669"/>
    <property type="project" value="TreeGrafter"/>
</dbReference>
<feature type="compositionally biased region" description="Low complexity" evidence="2">
    <location>
        <begin position="2522"/>
        <end position="2533"/>
    </location>
</feature>
<feature type="region of interest" description="Disordered" evidence="2">
    <location>
        <begin position="2451"/>
        <end position="2496"/>
    </location>
</feature>
<feature type="region of interest" description="Disordered" evidence="2">
    <location>
        <begin position="1275"/>
        <end position="1349"/>
    </location>
</feature>
<feature type="compositionally biased region" description="Basic and acidic residues" evidence="2">
    <location>
        <begin position="1321"/>
        <end position="1331"/>
    </location>
</feature>
<dbReference type="EMBL" id="KE124745">
    <property type="protein sequence ID" value="EWC73810.1"/>
    <property type="molecule type" value="Genomic_DNA"/>
</dbReference>
<sequence>MLEKNSIEEIYLKINTCKIINIKKKICLIDILGNTFFINIHIIIDKPRIYTNPYFLFNNNVSIFPKNNSFVLSNKSYHFDRVLIGKNIHLFKDIIQIELKEEFEENIIKFIRHFEGIYTPKLKILSKLKTKNVVPNIDTIEKGNKNQVNNIDIIRNKDILKNLYKHIQIINFFNYSHFDCFVELSFESKLNQGNKDILSLNEMNESELFLSFNDFYVYPSKFFLLSKKCKKIILLFLPKNVQSYEERLFLYNYSIKDEPNESMEYTNNKQLYIKGKKELNKNIDKSPNNNVLSNDNIFCNNINNILSNKIINNYIYDMFSFVIKGEGIQCYLKIEPEYINFHKVLLNSVQKKNIEIKNRSYCDIIWYIDSNSIKDNSFYINPTRGTLNKNERKKIITIGLNTNTVKIIKKEIKIYYSEAKVNKNDKVNVNNLCTAICNIEADICISFIQVNFEIIDEKILYDHNHTLIEDVIKMKENNFLKEYVTILKNRKKDKWYPSKELLLNNVIENVIQMKYVPVNEAKICLFKIKNTGKVGIHYFVEINDETFLQYITINDIYNIINMNEEKEIKLKIKSYKKIKFQNIDLFIHICDSIENNYIQSYKYILSVSFDYNYLKIVPHVINYDSVEIKKEETKIFKIINDGYFDFKYDIKLLKGKIKNNKYQNENFVYHNKENNKNFNKIIKNDNEANKNPFKINPMSGLIKSKEEQVITVVFYSEEENYYKYIYIVQVENLISSIGHNNINTNITNNATYNKEYKKHMKDTINDTDKYNEIIKLFACSVRPKISCDIKNLFEEMFILNNLNNYNHFVHYFLTKNSYYNVEENTLYYKYGYVNEYINERIKISNLTDVNTNIKIEMKEIDFSSLTNKSKKNKEAEKNKKNETNISPNSAIKYNLKIQNYNEEKYNWNCSYIKNDNLSNNINEQFSNKNNIKTCASDHIIIYPYQHKFIDICFHSTQIACKKFLFNIYMMKPEHILCYSFYINIEFFLPSAQLIIPSYLLKLTNNVHDKVIDIGNIHINSVLSFKIQLMNSFKYPVMVKVIFHRNENNHDNIKNEFIRNLPYINQNEENNIILDKKENVSIPHNNLYRRQKEDENIFTQQNKKLLQSEIKKKNILTSDVYQNIYPNEKNIANESFNNNIGYPRVEEKKELYNNITNNDTILFNIHNMKIKKKNNITYFNYENVKDIIYNHRCWDRTNNMYSIGYLCFIGNINNLLRENEVAYFKIKLNKNKLKYIESNESQNETNPEQIHVSEKNPDISYLDNLNKKENKYKNDIDITNVNGKNKTNNINKNKEDYKNNNDNEKKNLDDNSSNNYINQIEKTNDLSNDEKYKKKKKKDKNVQNNNNIYNKNEKKTLGNIQIKILNNNYECYNLKFIGNIIERKNYWNLKHLKHHIKKIYNNNFYIFKNHINFDIVPLNFKHTYKLLYINENNHTLFFHIEVDKKIKNIIDIKPINGSIPSSSSLYFYFTIDVKELVNFMDRPILCKFSQHEISINKKNIKLNNDNLKYDEDDLYISLRSEEIKVSYKQKKIHFKNIPLFNYSKYKFTLENTSNVKLFAELSITPNNYMDDILSTYSFEPFKEKHMLTIITNKATNTFTYNTQQVDNKSFSSSYRNDHEKKNSLMDNLIKTNIVEDNCVKENRESIDEFYLTKYDLNISDLNNMNKSDIGNIYNDTLHKEQSTKKNTEMDNNTITKYITINAKSNKYIYIYCFHNIYKQKLESILHIKIKYYEDIKIPIKMTFDNYDKEKKNINDFFLLSKFKYSKQVIDKKENNKLDNLYKNKHHILVISRGILSKNYYKIYMINMSNKHIEYCFEKYKENENSSMIKYPNITNNDKNKFIKNNSTNNSIECVNNKGNISENNLYFAKFLFQTFNSIPYRQNYNLFINNEKEENVTLDLRVIEPIIFFNTSFIHSNNLIVGKSYCFIFYLINFDFIDIHFEFDKNSYNSFNSKKETIKIIPSEGLVKSCYRKNKYINNYINKLNKHEEAVNDFDNKNRKTNNLRSLLWLSSQDEGDSISHNSYNDNMTFDDNNKMKLLEKMKGNKVNIKQKGAEKYSFAHIHDKSNSRNNSSNSSFCTLSNMSYSESSHCNKIRNNKNNVSRQGYDDNTDIYFPTNHMLNYRNDNTRKENNYYYDDDNNSYSSETNESYIDNISSDEYEYEYEYDNNIMNKFFLLNYYLKNIWKTNNTMLKKEIQHIIGKGGIKKIKLFFKPHMEQFYNFSLLCKIDSKEEPLKINFKMQVNKLNIKCYIENYDKEHITLNLDNSLSIKKKKNKYDMIHIYEVINFKETIIGKKKMAKFVLENLCYFDLSYKYYLQKKDDEISITCSNNIIKKNSFFYINIEYTSLIHHIYENHLTININDYYLINLKITAMSTNVLIHFSFYNYDFGNLILFPNVDKNENTKVICMEENYRDSFSSSDTSLSSLISTYKINELNEKKMKKKKEMDLKIEEKRVQKGREKESEQKCDKEEKKKKRQKKEKKHKVKKKNEKNEKYKSENICGEQENINKDNLDVKNINKDNYDNNNNNNNNNNNHNKKNNIDNKVLEKNKQCNKKQNKERNDKDGNINNLLNIQHDEKKKNNIKTYVNKDENVATKQINRTNYNDTNNKHTNSFDINNINYNINTVETKLFIHNNNDEDCDIEYEINESCLKINNDGKKLHIKGKSKTFLLISFTPNEEKEYNFKIPFKINNDSQKIVYIYLKGSASHFKLPFSCNNLNEINFKDIHVDKEVINKLVLHNKNMEDISFNILNYKNLCKYYLSFINFDNNTSHILKKKEKKTYEIKFAPKKYIKLQIPLYLNIYYKGKCIAYYLTHININSISYKVIIKDNLLTFNKIDKLHEEHIINDNNSISEINHIREQYFKHLSNKNGVRGKKIQLHNTGDMNAQFQIIYPQKYEKYLFLYPKKGIIFSFNLVNIYIYIDTDYINKDIYINDVYIQLYPKFNKINSKLALKLFVAVPSNSIKYTKSSYKNFAKLNSENNDHGKYNNYDDGEDNNNNNKKEQIVKGEQQLTKKNKNIEQKDNVSNEEKNIKLFVLKNETIITFITDIRKEICKIIEIYNETSSNFKIKYKFLYNEQNFFSIEKCEEIIKPNDYGSFQIVYNPLFIEKNKKNSKNYHNNLCEKYVKYCSNIHHISKLIIYYPNETAKNYTLLGYSNNVVYEKNVIYNFNSKHLNNTSIRIKNWLNENQNLTISYQTCDKEGNPSNINYFYFYILNQIDLCNKEEKNIAFKVLSLKDGVFYVMLILSNKKYEDVYKILLQFEISRSEILSIKNIHRSKKDIINEHIVIYNPLDENVEMEPLFDYNYIFVQKPIILEKRKNNIINIYFCIVKEEEEKHVIISFTNKILGSYSFKFILNINMYDFEENFYFNTDLGSIQMNEVSFTNVCNEKINYDVMIEDFDENNKNAKQIFQCIDKISVKPIDTSYFLKNGMLNNVTDKINLTIKYNPSDIKINKAIIKLISKEGIVYKGLIMGKSVSPKPKGPIFCSSQKTTFLTFTNPFLHIKEFFIKTDDYFSVSIENIKIEGRETVQIPIKCQTTNATSGKQ</sequence>
<keyword evidence="1" id="KW-0175">Coiled coil</keyword>
<feature type="compositionally biased region" description="Low complexity" evidence="2">
    <location>
        <begin position="1279"/>
        <end position="1290"/>
    </location>
</feature>
<evidence type="ECO:0000256" key="1">
    <source>
        <dbReference type="SAM" id="Coils"/>
    </source>
</evidence>
<dbReference type="OrthoDB" id="442692at2759"/>
<accession>W7J5M3</accession>
<dbReference type="GO" id="GO:0003341">
    <property type="term" value="P:cilium movement"/>
    <property type="evidence" value="ECO:0007669"/>
    <property type="project" value="TreeGrafter"/>
</dbReference>
<feature type="compositionally biased region" description="Basic and acidic residues" evidence="2">
    <location>
        <begin position="1291"/>
        <end position="1308"/>
    </location>
</feature>
<feature type="compositionally biased region" description="Polar residues" evidence="2">
    <location>
        <begin position="1238"/>
        <end position="1247"/>
    </location>
</feature>
<dbReference type="InterPro" id="IPR013783">
    <property type="entry name" value="Ig-like_fold"/>
</dbReference>
<feature type="compositionally biased region" description="Basic and acidic residues" evidence="2">
    <location>
        <begin position="2510"/>
        <end position="2521"/>
    </location>
</feature>
<feature type="compositionally biased region" description="Basic residues" evidence="2">
    <location>
        <begin position="2471"/>
        <end position="2488"/>
    </location>
</feature>
<dbReference type="Proteomes" id="UP000030697">
    <property type="component" value="Unassembled WGS sequence"/>
</dbReference>
<organism evidence="3 4">
    <name type="scientific">Plasmodium falciparum UGT5.1</name>
    <dbReference type="NCBI Taxonomy" id="1237627"/>
    <lineage>
        <taxon>Eukaryota</taxon>
        <taxon>Sar</taxon>
        <taxon>Alveolata</taxon>
        <taxon>Apicomplexa</taxon>
        <taxon>Aconoidasida</taxon>
        <taxon>Haemosporida</taxon>
        <taxon>Plasmodiidae</taxon>
        <taxon>Plasmodium</taxon>
        <taxon>Plasmodium (Laverania)</taxon>
    </lineage>
</organism>
<evidence type="ECO:0000256" key="2">
    <source>
        <dbReference type="SAM" id="MobiDB-lite"/>
    </source>
</evidence>
<evidence type="ECO:0000313" key="4">
    <source>
        <dbReference type="Proteomes" id="UP000030697"/>
    </source>
</evidence>
<feature type="region of interest" description="Disordered" evidence="2">
    <location>
        <begin position="1238"/>
        <end position="1258"/>
    </location>
</feature>
<proteinExistence type="predicted"/>
<reference evidence="3 4" key="1">
    <citation type="submission" date="2013-02" db="EMBL/GenBank/DDBJ databases">
        <title>The Genome Sequence of Plasmodium falciparum UGT5.1.</title>
        <authorList>
            <consortium name="The Broad Institute Genome Sequencing Platform"/>
            <consortium name="The Broad Institute Genome Sequencing Center for Infectious Disease"/>
            <person name="Neafsey D."/>
            <person name="Cheeseman I."/>
            <person name="Volkman S."/>
            <person name="Adams J."/>
            <person name="Walker B."/>
            <person name="Young S.K."/>
            <person name="Zeng Q."/>
            <person name="Gargeya S."/>
            <person name="Fitzgerald M."/>
            <person name="Haas B."/>
            <person name="Abouelleil A."/>
            <person name="Alvarado L."/>
            <person name="Arachchi H.M."/>
            <person name="Berlin A.M."/>
            <person name="Chapman S.B."/>
            <person name="Dewar J."/>
            <person name="Goldberg J."/>
            <person name="Griggs A."/>
            <person name="Gujja S."/>
            <person name="Hansen M."/>
            <person name="Howarth C."/>
            <person name="Imamovic A."/>
            <person name="Larimer J."/>
            <person name="McCowan C."/>
            <person name="Murphy C."/>
            <person name="Neiman D."/>
            <person name="Pearson M."/>
            <person name="Priest M."/>
            <person name="Roberts A."/>
            <person name="Saif S."/>
            <person name="Shea T."/>
            <person name="Sisk P."/>
            <person name="Sykes S."/>
            <person name="Wortman J."/>
            <person name="Nusbaum C."/>
            <person name="Birren B."/>
        </authorList>
    </citation>
    <scope>NUCLEOTIDE SEQUENCE [LARGE SCALE GENOMIC DNA]</scope>
    <source>
        <strain evidence="3 4">UGT5.1</strain>
    </source>
</reference>